<keyword evidence="2" id="KW-1185">Reference proteome</keyword>
<dbReference type="InterPro" id="IPR004401">
    <property type="entry name" value="YbaB/EbfC"/>
</dbReference>
<dbReference type="RefSeq" id="WP_260189701.1">
    <property type="nucleotide sequence ID" value="NZ_JAFFZE010000005.1"/>
</dbReference>
<reference evidence="1 2" key="1">
    <citation type="submission" date="2021-02" db="EMBL/GenBank/DDBJ databases">
        <title>Actinophytocola xerophila sp. nov., isolated from soil of cotton cropping field.</title>
        <authorList>
            <person name="Huang R."/>
            <person name="Chen X."/>
            <person name="Ge X."/>
            <person name="Liu W."/>
        </authorList>
    </citation>
    <scope>NUCLEOTIDE SEQUENCE [LARGE SCALE GENOMIC DNA]</scope>
    <source>
        <strain evidence="1 2">S1-96</strain>
    </source>
</reference>
<dbReference type="Pfam" id="PF02575">
    <property type="entry name" value="YbaB_DNA_bd"/>
    <property type="match status" value="1"/>
</dbReference>
<evidence type="ECO:0000313" key="2">
    <source>
        <dbReference type="Proteomes" id="UP001156441"/>
    </source>
</evidence>
<dbReference type="Gene3D" id="3.30.1310.10">
    <property type="entry name" value="Nucleoid-associated protein YbaB-like domain"/>
    <property type="match status" value="1"/>
</dbReference>
<organism evidence="1 2">
    <name type="scientific">Actinophytocola gossypii</name>
    <dbReference type="NCBI Taxonomy" id="2812003"/>
    <lineage>
        <taxon>Bacteria</taxon>
        <taxon>Bacillati</taxon>
        <taxon>Actinomycetota</taxon>
        <taxon>Actinomycetes</taxon>
        <taxon>Pseudonocardiales</taxon>
        <taxon>Pseudonocardiaceae</taxon>
    </lineage>
</organism>
<dbReference type="EMBL" id="JAFFZE010000005">
    <property type="protein sequence ID" value="MCT2582345.1"/>
    <property type="molecule type" value="Genomic_DNA"/>
</dbReference>
<gene>
    <name evidence="1" type="ORF">JT362_04315</name>
</gene>
<dbReference type="Proteomes" id="UP001156441">
    <property type="component" value="Unassembled WGS sequence"/>
</dbReference>
<name>A0ABT2J3B7_9PSEU</name>
<evidence type="ECO:0000313" key="1">
    <source>
        <dbReference type="EMBL" id="MCT2582345.1"/>
    </source>
</evidence>
<protein>
    <submittedName>
        <fullName evidence="1">YbaB/EbfC family nucleoid-associated protein</fullName>
    </submittedName>
</protein>
<dbReference type="InterPro" id="IPR036894">
    <property type="entry name" value="YbaB-like_sf"/>
</dbReference>
<sequence length="119" mass="12415">MDTARRSARDWLADYDARLTRAAEGAEAASAGLREVGGTASSPRGEVTVSVGASGALEDLRLTPAARALEADALARLILNTARQAQHAVGTQVIDIMTRYLGDGPALDMVKANLPEVAK</sequence>
<accession>A0ABT2J3B7</accession>
<comment type="caution">
    <text evidence="1">The sequence shown here is derived from an EMBL/GenBank/DDBJ whole genome shotgun (WGS) entry which is preliminary data.</text>
</comment>
<proteinExistence type="predicted"/>